<sequence>MGTETPHIKRIHLHIPLIREWSSSEKLEEPMRSSGRLNFPSAMASDRLPYQASGSSGDSRSKPGRIALGSSMDFAKEAQRKEQRGLSRVRRKSQKAGREREKGKATRPWPEKEARKESSDKQTLSHRRGK</sequence>
<evidence type="ECO:0000313" key="3">
    <source>
        <dbReference type="Proteomes" id="UP001497516"/>
    </source>
</evidence>
<dbReference type="AlphaFoldDB" id="A0AAV2E2P6"/>
<feature type="compositionally biased region" description="Basic and acidic residues" evidence="1">
    <location>
        <begin position="96"/>
        <end position="120"/>
    </location>
</feature>
<gene>
    <name evidence="2" type="ORF">LTRI10_LOCUS21542</name>
</gene>
<dbReference type="EMBL" id="OZ034817">
    <property type="protein sequence ID" value="CAL1380072.1"/>
    <property type="molecule type" value="Genomic_DNA"/>
</dbReference>
<proteinExistence type="predicted"/>
<evidence type="ECO:0000256" key="1">
    <source>
        <dbReference type="SAM" id="MobiDB-lite"/>
    </source>
</evidence>
<reference evidence="2 3" key="1">
    <citation type="submission" date="2024-04" db="EMBL/GenBank/DDBJ databases">
        <authorList>
            <person name="Fracassetti M."/>
        </authorList>
    </citation>
    <scope>NUCLEOTIDE SEQUENCE [LARGE SCALE GENOMIC DNA]</scope>
</reference>
<keyword evidence="3" id="KW-1185">Reference proteome</keyword>
<feature type="compositionally biased region" description="Basic and acidic residues" evidence="1">
    <location>
        <begin position="74"/>
        <end position="85"/>
    </location>
</feature>
<dbReference type="Proteomes" id="UP001497516">
    <property type="component" value="Chromosome 4"/>
</dbReference>
<feature type="compositionally biased region" description="Basic and acidic residues" evidence="1">
    <location>
        <begin position="22"/>
        <end position="31"/>
    </location>
</feature>
<protein>
    <submittedName>
        <fullName evidence="2">Uncharacterized protein</fullName>
    </submittedName>
</protein>
<feature type="region of interest" description="Disordered" evidence="1">
    <location>
        <begin position="20"/>
        <end position="130"/>
    </location>
</feature>
<organism evidence="2 3">
    <name type="scientific">Linum trigynum</name>
    <dbReference type="NCBI Taxonomy" id="586398"/>
    <lineage>
        <taxon>Eukaryota</taxon>
        <taxon>Viridiplantae</taxon>
        <taxon>Streptophyta</taxon>
        <taxon>Embryophyta</taxon>
        <taxon>Tracheophyta</taxon>
        <taxon>Spermatophyta</taxon>
        <taxon>Magnoliopsida</taxon>
        <taxon>eudicotyledons</taxon>
        <taxon>Gunneridae</taxon>
        <taxon>Pentapetalae</taxon>
        <taxon>rosids</taxon>
        <taxon>fabids</taxon>
        <taxon>Malpighiales</taxon>
        <taxon>Linaceae</taxon>
        <taxon>Linum</taxon>
    </lineage>
</organism>
<name>A0AAV2E2P6_9ROSI</name>
<evidence type="ECO:0000313" key="2">
    <source>
        <dbReference type="EMBL" id="CAL1380072.1"/>
    </source>
</evidence>
<accession>A0AAV2E2P6</accession>